<dbReference type="AlphaFoldDB" id="A0A1E3XCY2"/>
<comment type="caution">
    <text evidence="1">The sequence shown here is derived from an EMBL/GenBank/DDBJ whole genome shotgun (WGS) entry which is preliminary data.</text>
</comment>
<gene>
    <name evidence="1" type="ORF">SCARUB_01394</name>
</gene>
<evidence type="ECO:0000313" key="2">
    <source>
        <dbReference type="Proteomes" id="UP000094056"/>
    </source>
</evidence>
<accession>A0A1E3XCY2</accession>
<protein>
    <submittedName>
        <fullName evidence="1">Uncharacterized protein</fullName>
    </submittedName>
</protein>
<reference evidence="1 2" key="1">
    <citation type="submission" date="2016-07" db="EMBL/GenBank/DDBJ databases">
        <title>Draft genome of Scalindua rubra, obtained from a brine-seawater interface in the Red Sea, sheds light on salt adaptation in anammox bacteria.</title>
        <authorList>
            <person name="Speth D.R."/>
            <person name="Lagkouvardos I."/>
            <person name="Wang Y."/>
            <person name="Qian P.-Y."/>
            <person name="Dutilh B.E."/>
            <person name="Jetten M.S."/>
        </authorList>
    </citation>
    <scope>NUCLEOTIDE SEQUENCE [LARGE SCALE GENOMIC DNA]</scope>
    <source>
        <strain evidence="1">BSI-1</strain>
    </source>
</reference>
<organism evidence="1 2">
    <name type="scientific">Candidatus Scalindua rubra</name>
    <dbReference type="NCBI Taxonomy" id="1872076"/>
    <lineage>
        <taxon>Bacteria</taxon>
        <taxon>Pseudomonadati</taxon>
        <taxon>Planctomycetota</taxon>
        <taxon>Candidatus Brocadiia</taxon>
        <taxon>Candidatus Brocadiales</taxon>
        <taxon>Candidatus Scalinduaceae</taxon>
        <taxon>Candidatus Scalindua</taxon>
    </lineage>
</organism>
<name>A0A1E3XCY2_9BACT</name>
<dbReference type="EMBL" id="MAYW01000027">
    <property type="protein sequence ID" value="ODS33486.1"/>
    <property type="molecule type" value="Genomic_DNA"/>
</dbReference>
<dbReference type="Proteomes" id="UP000094056">
    <property type="component" value="Unassembled WGS sequence"/>
</dbReference>
<proteinExistence type="predicted"/>
<evidence type="ECO:0000313" key="1">
    <source>
        <dbReference type="EMBL" id="ODS33486.1"/>
    </source>
</evidence>
<sequence>MIWFNIIIGLVTLLFVVLAYVLARYTYLKMVSMPSVIVRFWDGNKTSEEITLSPGDHELCFLFRNLGDESGYQKWKPAATMLTVFIYFPESFTIKEAIRYEAPAVKTEEVFQASPSGKFKGMKYIAVPSSYEVRPPAISILSYEEDVLCKVKINIPDTGKITEDIYIQMTSREGDLGVHELVINIKKESQ</sequence>